<evidence type="ECO:0000256" key="4">
    <source>
        <dbReference type="ARBA" id="ARBA00022777"/>
    </source>
</evidence>
<protein>
    <recommendedName>
        <fullName evidence="11">Mitogen-activated protein kinase kinase kinase 20</fullName>
    </recommendedName>
</protein>
<dbReference type="GO" id="GO:0005524">
    <property type="term" value="F:ATP binding"/>
    <property type="evidence" value="ECO:0007669"/>
    <property type="project" value="UniProtKB-KW"/>
</dbReference>
<feature type="coiled-coil region" evidence="6">
    <location>
        <begin position="335"/>
        <end position="376"/>
    </location>
</feature>
<dbReference type="InterPro" id="IPR008271">
    <property type="entry name" value="Ser/Thr_kinase_AS"/>
</dbReference>
<accession>A0A814F302</accession>
<dbReference type="Gene3D" id="1.10.150.50">
    <property type="entry name" value="Transcription Factor, Ets-1"/>
    <property type="match status" value="1"/>
</dbReference>
<dbReference type="Pfam" id="PF07714">
    <property type="entry name" value="PK_Tyr_Ser-Thr"/>
    <property type="match status" value="1"/>
</dbReference>
<feature type="domain" description="SAM" evidence="8">
    <location>
        <begin position="395"/>
        <end position="465"/>
    </location>
</feature>
<dbReference type="SMART" id="SM00454">
    <property type="entry name" value="SAM"/>
    <property type="match status" value="1"/>
</dbReference>
<dbReference type="PRINTS" id="PR00109">
    <property type="entry name" value="TYRKINASE"/>
</dbReference>
<dbReference type="InterPro" id="IPR000719">
    <property type="entry name" value="Prot_kinase_dom"/>
</dbReference>
<keyword evidence="5" id="KW-0067">ATP-binding</keyword>
<name>A0A814F302_9BILA</name>
<feature type="domain" description="Protein kinase" evidence="7">
    <location>
        <begin position="67"/>
        <end position="319"/>
    </location>
</feature>
<dbReference type="PROSITE" id="PS00108">
    <property type="entry name" value="PROTEIN_KINASE_ST"/>
    <property type="match status" value="1"/>
</dbReference>
<keyword evidence="1" id="KW-0723">Serine/threonine-protein kinase</keyword>
<dbReference type="PANTHER" id="PTHR44329">
    <property type="entry name" value="SERINE/THREONINE-PROTEIN KINASE TNNI3K-RELATED"/>
    <property type="match status" value="1"/>
</dbReference>
<dbReference type="InterPro" id="IPR013761">
    <property type="entry name" value="SAM/pointed_sf"/>
</dbReference>
<sequence>MTLKEIGDNIINNQVNSTKKSEFSISFKSKNDNEATPKNSTKNETKIISHRQASKISDYIEIDYEDLEIYERCGRGSFGTVYKGLWKSRNKIVAIKKLLQLENEADILSTCSHRNIIQFYGIVSKDSNYCIITEYAEFGSLRDFIKQHDLYEEFGLELILKWAHDIALGMNYLHSEAPIKILHRDLKSNNVLITNGEDPTCKICDFGSSRFGIQTTKMSVTGTFPWMSPEIIQSKPANQSADVWSYGVVLWELITGEVPFRGIEEFQIAFLVVEREHRLPIPSGCPSVLSHLMQLCWQTDPKARPTFKQILSTLDQIDLDDDAKAEIDSLFTLNKAKWESEIEQAFERLKKIEDDLHIKEKLLEAREKRLREMEMELITSTSKLLDIEDHDVNSWTEIDVCEWIKKIGKKYNRDGISAHSEKFLNHNINGKRLLMMNKTDLRNIGIVSEGHIIDLYHEIETLRIENIRLLNFPPLKTQSQIKSQTSLRTISFNLLIGAHLLHGKKSEESKWKMYIDTDECDDSKDVNILSCIRDVKFSNRGHFEQYYVNKPPFIMRNWVRGVNDDSKITCTINYDSKVIHPRKTTLEYELNSNKSIAHLIQITVEATENSFLKVAQTSNTSSNTSTATGAIALISANIQFQAMNSSSSNSSPLIISSSSSNENVWKKRNLENSVIIPQETQVKNSCDLWSGVVTGKYRPENENPLRKQNSESCFKTAIEEEIRTSPKERKLIRSQTVLDQMLLDKRKSCPEIRKSSITDQIIPEQGTVVLKRNLTGFGRGKQLSIPNGARNKSSDLSFHETNQKPIFF</sequence>
<evidence type="ECO:0000256" key="3">
    <source>
        <dbReference type="ARBA" id="ARBA00022741"/>
    </source>
</evidence>
<keyword evidence="3" id="KW-0547">Nucleotide-binding</keyword>
<dbReference type="InterPro" id="IPR011009">
    <property type="entry name" value="Kinase-like_dom_sf"/>
</dbReference>
<dbReference type="EMBL" id="CAJNOC010003318">
    <property type="protein sequence ID" value="CAF0977465.1"/>
    <property type="molecule type" value="Genomic_DNA"/>
</dbReference>
<dbReference type="OrthoDB" id="339325at2759"/>
<dbReference type="Proteomes" id="UP000663879">
    <property type="component" value="Unassembled WGS sequence"/>
</dbReference>
<dbReference type="InterPro" id="IPR051681">
    <property type="entry name" value="Ser/Thr_Kinases-Pseudokinases"/>
</dbReference>
<proteinExistence type="predicted"/>
<dbReference type="PROSITE" id="PS50105">
    <property type="entry name" value="SAM_DOMAIN"/>
    <property type="match status" value="1"/>
</dbReference>
<evidence type="ECO:0000313" key="10">
    <source>
        <dbReference type="Proteomes" id="UP000663879"/>
    </source>
</evidence>
<reference evidence="9" key="1">
    <citation type="submission" date="2021-02" db="EMBL/GenBank/DDBJ databases">
        <authorList>
            <person name="Nowell W R."/>
        </authorList>
    </citation>
    <scope>NUCLEOTIDE SEQUENCE</scope>
    <source>
        <strain evidence="9">Ploen Becks lab</strain>
    </source>
</reference>
<dbReference type="PANTHER" id="PTHR44329:SF288">
    <property type="entry name" value="MITOGEN-ACTIVATED PROTEIN KINASE KINASE KINASE 20"/>
    <property type="match status" value="1"/>
</dbReference>
<dbReference type="GO" id="GO:0005737">
    <property type="term" value="C:cytoplasm"/>
    <property type="evidence" value="ECO:0007669"/>
    <property type="project" value="TreeGrafter"/>
</dbReference>
<keyword evidence="10" id="KW-1185">Reference proteome</keyword>
<dbReference type="SMART" id="SM00220">
    <property type="entry name" value="S_TKc"/>
    <property type="match status" value="1"/>
</dbReference>
<dbReference type="InterPro" id="IPR001245">
    <property type="entry name" value="Ser-Thr/Tyr_kinase_cat_dom"/>
</dbReference>
<dbReference type="Gene3D" id="1.10.510.10">
    <property type="entry name" value="Transferase(Phosphotransferase) domain 1"/>
    <property type="match status" value="1"/>
</dbReference>
<evidence type="ECO:0008006" key="11">
    <source>
        <dbReference type="Google" id="ProtNLM"/>
    </source>
</evidence>
<evidence type="ECO:0000256" key="2">
    <source>
        <dbReference type="ARBA" id="ARBA00022679"/>
    </source>
</evidence>
<dbReference type="GO" id="GO:0004674">
    <property type="term" value="F:protein serine/threonine kinase activity"/>
    <property type="evidence" value="ECO:0007669"/>
    <property type="project" value="UniProtKB-KW"/>
</dbReference>
<evidence type="ECO:0000259" key="7">
    <source>
        <dbReference type="PROSITE" id="PS50011"/>
    </source>
</evidence>
<dbReference type="Pfam" id="PF00536">
    <property type="entry name" value="SAM_1"/>
    <property type="match status" value="1"/>
</dbReference>
<evidence type="ECO:0000256" key="6">
    <source>
        <dbReference type="SAM" id="Coils"/>
    </source>
</evidence>
<keyword evidence="2" id="KW-0808">Transferase</keyword>
<gene>
    <name evidence="9" type="ORF">OXX778_LOCUS15243</name>
</gene>
<evidence type="ECO:0000259" key="8">
    <source>
        <dbReference type="PROSITE" id="PS50105"/>
    </source>
</evidence>
<dbReference type="Gene3D" id="3.30.200.20">
    <property type="entry name" value="Phosphorylase Kinase, domain 1"/>
    <property type="match status" value="1"/>
</dbReference>
<evidence type="ECO:0000256" key="5">
    <source>
        <dbReference type="ARBA" id="ARBA00022840"/>
    </source>
</evidence>
<dbReference type="SUPFAM" id="SSF47769">
    <property type="entry name" value="SAM/Pointed domain"/>
    <property type="match status" value="1"/>
</dbReference>
<dbReference type="InterPro" id="IPR001660">
    <property type="entry name" value="SAM"/>
</dbReference>
<evidence type="ECO:0000313" key="9">
    <source>
        <dbReference type="EMBL" id="CAF0977465.1"/>
    </source>
</evidence>
<dbReference type="AlphaFoldDB" id="A0A814F302"/>
<dbReference type="SUPFAM" id="SSF56112">
    <property type="entry name" value="Protein kinase-like (PK-like)"/>
    <property type="match status" value="1"/>
</dbReference>
<keyword evidence="4" id="KW-0418">Kinase</keyword>
<organism evidence="9 10">
    <name type="scientific">Brachionus calyciflorus</name>
    <dbReference type="NCBI Taxonomy" id="104777"/>
    <lineage>
        <taxon>Eukaryota</taxon>
        <taxon>Metazoa</taxon>
        <taxon>Spiralia</taxon>
        <taxon>Gnathifera</taxon>
        <taxon>Rotifera</taxon>
        <taxon>Eurotatoria</taxon>
        <taxon>Monogononta</taxon>
        <taxon>Pseudotrocha</taxon>
        <taxon>Ploima</taxon>
        <taxon>Brachionidae</taxon>
        <taxon>Brachionus</taxon>
    </lineage>
</organism>
<comment type="caution">
    <text evidence="9">The sequence shown here is derived from an EMBL/GenBank/DDBJ whole genome shotgun (WGS) entry which is preliminary data.</text>
</comment>
<evidence type="ECO:0000256" key="1">
    <source>
        <dbReference type="ARBA" id="ARBA00022527"/>
    </source>
</evidence>
<keyword evidence="6" id="KW-0175">Coiled coil</keyword>
<dbReference type="PROSITE" id="PS50011">
    <property type="entry name" value="PROTEIN_KINASE_DOM"/>
    <property type="match status" value="1"/>
</dbReference>